<keyword evidence="2" id="KW-0808">Transferase</keyword>
<organism evidence="2 3">
    <name type="scientific">Intrasporangium oryzae NRRL B-24470</name>
    <dbReference type="NCBI Taxonomy" id="1386089"/>
    <lineage>
        <taxon>Bacteria</taxon>
        <taxon>Bacillati</taxon>
        <taxon>Actinomycetota</taxon>
        <taxon>Actinomycetes</taxon>
        <taxon>Micrococcales</taxon>
        <taxon>Intrasporangiaceae</taxon>
        <taxon>Intrasporangium</taxon>
    </lineage>
</organism>
<dbReference type="Proteomes" id="UP000019489">
    <property type="component" value="Unassembled WGS sequence"/>
</dbReference>
<reference evidence="2 3" key="1">
    <citation type="submission" date="2013-08" db="EMBL/GenBank/DDBJ databases">
        <title>Intrasporangium oryzae NRRL B-24470.</title>
        <authorList>
            <person name="Liu H."/>
            <person name="Wang G."/>
        </authorList>
    </citation>
    <scope>NUCLEOTIDE SEQUENCE [LARGE SCALE GENOMIC DNA]</scope>
    <source>
        <strain evidence="2 3">NRRL B-24470</strain>
    </source>
</reference>
<gene>
    <name evidence="2" type="ORF">N865_03655</name>
</gene>
<dbReference type="SUPFAM" id="SSF53335">
    <property type="entry name" value="S-adenosyl-L-methionine-dependent methyltransferases"/>
    <property type="match status" value="1"/>
</dbReference>
<dbReference type="InterPro" id="IPR041698">
    <property type="entry name" value="Methyltransf_25"/>
</dbReference>
<proteinExistence type="predicted"/>
<dbReference type="Gene3D" id="3.40.50.150">
    <property type="entry name" value="Vaccinia Virus protein VP39"/>
    <property type="match status" value="1"/>
</dbReference>
<dbReference type="InterPro" id="IPR050508">
    <property type="entry name" value="Methyltransf_Superfamily"/>
</dbReference>
<dbReference type="AlphaFoldDB" id="W9GDZ3"/>
<keyword evidence="2" id="KW-0489">Methyltransferase</keyword>
<dbReference type="OrthoDB" id="9777638at2"/>
<dbReference type="GO" id="GO:0008168">
    <property type="term" value="F:methyltransferase activity"/>
    <property type="evidence" value="ECO:0007669"/>
    <property type="project" value="UniProtKB-KW"/>
</dbReference>
<dbReference type="InterPro" id="IPR029063">
    <property type="entry name" value="SAM-dependent_MTases_sf"/>
</dbReference>
<dbReference type="PANTHER" id="PTHR42912">
    <property type="entry name" value="METHYLTRANSFERASE"/>
    <property type="match status" value="1"/>
</dbReference>
<keyword evidence="3" id="KW-1185">Reference proteome</keyword>
<dbReference type="EMBL" id="AWSA01000005">
    <property type="protein sequence ID" value="EWT03018.1"/>
    <property type="molecule type" value="Genomic_DNA"/>
</dbReference>
<dbReference type="CDD" id="cd02440">
    <property type="entry name" value="AdoMet_MTases"/>
    <property type="match status" value="1"/>
</dbReference>
<accession>W9GDZ3</accession>
<dbReference type="eggNOG" id="COG2226">
    <property type="taxonomic scope" value="Bacteria"/>
</dbReference>
<sequence length="278" mass="29436">MTEAQQRRAGVAALFDQLAPVYDQSGVPWFGPIGERLVTLLAPQPGEHALDIGAGRGAVTFRLREAVGPTGHVTAVDLSPAMIALLEQEAIERGVTGINTVVGEAGPASLGPERFDVVTASLVLFFDPDPESTLRAWLELLRPGSGRLGITTFGAIDEHWAAAEAAILAHAPAGVLDPRTTGTRGPFARSELLEDLFTACGASEVATVVEPLVVTLPDATAWRTWTMGVGLRQVWASVPESELPGVLAEVEEALEGDRGDDGRLHLTQHVRYTTARVA</sequence>
<evidence type="ECO:0000313" key="2">
    <source>
        <dbReference type="EMBL" id="EWT03018.1"/>
    </source>
</evidence>
<protein>
    <submittedName>
        <fullName evidence="2">Methyltransferase type 11</fullName>
    </submittedName>
</protein>
<dbReference type="RefSeq" id="WP_051510031.1">
    <property type="nucleotide sequence ID" value="NZ_AWSA01000005.1"/>
</dbReference>
<dbReference type="STRING" id="1386089.N865_03655"/>
<dbReference type="GO" id="GO:0032259">
    <property type="term" value="P:methylation"/>
    <property type="evidence" value="ECO:0007669"/>
    <property type="project" value="UniProtKB-KW"/>
</dbReference>
<name>W9GDZ3_9MICO</name>
<dbReference type="Pfam" id="PF13649">
    <property type="entry name" value="Methyltransf_25"/>
    <property type="match status" value="1"/>
</dbReference>
<evidence type="ECO:0000259" key="1">
    <source>
        <dbReference type="Pfam" id="PF13649"/>
    </source>
</evidence>
<comment type="caution">
    <text evidence="2">The sequence shown here is derived from an EMBL/GenBank/DDBJ whole genome shotgun (WGS) entry which is preliminary data.</text>
</comment>
<feature type="domain" description="Methyltransferase" evidence="1">
    <location>
        <begin position="50"/>
        <end position="144"/>
    </location>
</feature>
<evidence type="ECO:0000313" key="3">
    <source>
        <dbReference type="Proteomes" id="UP000019489"/>
    </source>
</evidence>